<evidence type="ECO:0000313" key="2">
    <source>
        <dbReference type="Proteomes" id="UP001596296"/>
    </source>
</evidence>
<organism evidence="1 2">
    <name type="scientific">Halopenitus salinus</name>
    <dbReference type="NCBI Taxonomy" id="1198295"/>
    <lineage>
        <taxon>Archaea</taxon>
        <taxon>Methanobacteriati</taxon>
        <taxon>Methanobacteriota</taxon>
        <taxon>Stenosarchaea group</taxon>
        <taxon>Halobacteria</taxon>
        <taxon>Halobacteriales</taxon>
        <taxon>Haloferacaceae</taxon>
        <taxon>Halopenitus</taxon>
    </lineage>
</organism>
<dbReference type="Proteomes" id="UP001596296">
    <property type="component" value="Unassembled WGS sequence"/>
</dbReference>
<dbReference type="NCBIfam" id="NF041918">
    <property type="entry name" value="SAMP1"/>
    <property type="match status" value="1"/>
</dbReference>
<dbReference type="Pfam" id="PF02597">
    <property type="entry name" value="ThiS"/>
    <property type="match status" value="1"/>
</dbReference>
<protein>
    <submittedName>
        <fullName evidence="1">Ubiquitin-like small modifier protein 1</fullName>
    </submittedName>
</protein>
<comment type="caution">
    <text evidence="1">The sequence shown here is derived from an EMBL/GenBank/DDBJ whole genome shotgun (WGS) entry which is preliminary data.</text>
</comment>
<dbReference type="EMBL" id="JBHSXL010000004">
    <property type="protein sequence ID" value="MFC6892074.1"/>
    <property type="molecule type" value="Genomic_DNA"/>
</dbReference>
<evidence type="ECO:0000313" key="1">
    <source>
        <dbReference type="EMBL" id="MFC6892074.1"/>
    </source>
</evidence>
<gene>
    <name evidence="1" type="ORF">ACFQE9_05525</name>
</gene>
<accession>A0ABD5URB0</accession>
<dbReference type="InterPro" id="IPR003749">
    <property type="entry name" value="ThiS/MoaD-like"/>
</dbReference>
<sequence>MEITVYGPLRAATGGKRVDVEFDGGTVAEALEALIEAYPRTKPHLVDDDGAFESSVRVSIDGESAALEDTCSADATIGVHPAMRGG</sequence>
<dbReference type="CDD" id="cd17040">
    <property type="entry name" value="Ubl_MoaD_like"/>
    <property type="match status" value="1"/>
</dbReference>
<reference evidence="1 2" key="1">
    <citation type="journal article" date="2019" name="Int. J. Syst. Evol. Microbiol.">
        <title>The Global Catalogue of Microorganisms (GCM) 10K type strain sequencing project: providing services to taxonomists for standard genome sequencing and annotation.</title>
        <authorList>
            <consortium name="The Broad Institute Genomics Platform"/>
            <consortium name="The Broad Institute Genome Sequencing Center for Infectious Disease"/>
            <person name="Wu L."/>
            <person name="Ma J."/>
        </authorList>
    </citation>
    <scope>NUCLEOTIDE SEQUENCE [LARGE SCALE GENOMIC DNA]</scope>
    <source>
        <strain evidence="1 2">SKJ47</strain>
    </source>
</reference>
<dbReference type="InterPro" id="IPR016155">
    <property type="entry name" value="Mopterin_synth/thiamin_S_b"/>
</dbReference>
<dbReference type="RefSeq" id="WP_379741558.1">
    <property type="nucleotide sequence ID" value="NZ_JBHSVN010000001.1"/>
</dbReference>
<keyword evidence="2" id="KW-1185">Reference proteome</keyword>
<dbReference type="InterPro" id="IPR054834">
    <property type="entry name" value="SAMP1_3"/>
</dbReference>
<proteinExistence type="predicted"/>
<dbReference type="InterPro" id="IPR012675">
    <property type="entry name" value="Beta-grasp_dom_sf"/>
</dbReference>
<dbReference type="AlphaFoldDB" id="A0ABD5URB0"/>
<name>A0ABD5URB0_9EURY</name>
<dbReference type="SUPFAM" id="SSF54285">
    <property type="entry name" value="MoaD/ThiS"/>
    <property type="match status" value="1"/>
</dbReference>
<dbReference type="Gene3D" id="3.10.20.30">
    <property type="match status" value="1"/>
</dbReference>